<feature type="compositionally biased region" description="Low complexity" evidence="9">
    <location>
        <begin position="554"/>
        <end position="588"/>
    </location>
</feature>
<feature type="domain" description="Cadherin" evidence="12">
    <location>
        <begin position="264"/>
        <end position="362"/>
    </location>
</feature>
<keyword evidence="3" id="KW-0677">Repeat</keyword>
<evidence type="ECO:0000256" key="6">
    <source>
        <dbReference type="ARBA" id="ARBA00022989"/>
    </source>
</evidence>
<evidence type="ECO:0000256" key="8">
    <source>
        <dbReference type="PROSITE-ProRule" id="PRU00043"/>
    </source>
</evidence>
<dbReference type="SMART" id="SM00112">
    <property type="entry name" value="CA"/>
    <property type="match status" value="3"/>
</dbReference>
<dbReference type="Proteomes" id="UP000515159">
    <property type="component" value="Chromosome 19"/>
</dbReference>
<feature type="compositionally biased region" description="Acidic residues" evidence="9">
    <location>
        <begin position="810"/>
        <end position="836"/>
    </location>
</feature>
<feature type="region of interest" description="Disordered" evidence="9">
    <location>
        <begin position="700"/>
        <end position="727"/>
    </location>
</feature>
<dbReference type="GO" id="GO:0016020">
    <property type="term" value="C:membrane"/>
    <property type="evidence" value="ECO:0007669"/>
    <property type="project" value="UniProtKB-SubCell"/>
</dbReference>
<feature type="domain" description="Cadherin" evidence="12">
    <location>
        <begin position="40"/>
        <end position="134"/>
    </location>
</feature>
<keyword evidence="13" id="KW-1185">Reference proteome</keyword>
<dbReference type="GO" id="GO:0005509">
    <property type="term" value="F:calcium ion binding"/>
    <property type="evidence" value="ECO:0007669"/>
    <property type="project" value="UniProtKB-UniRule"/>
</dbReference>
<evidence type="ECO:0000256" key="5">
    <source>
        <dbReference type="ARBA" id="ARBA00022889"/>
    </source>
</evidence>
<dbReference type="InterPro" id="IPR015919">
    <property type="entry name" value="Cadherin-like_sf"/>
</dbReference>
<dbReference type="PRINTS" id="PR00205">
    <property type="entry name" value="CADHERIN"/>
</dbReference>
<dbReference type="PROSITE" id="PS50268">
    <property type="entry name" value="CADHERIN_2"/>
    <property type="match status" value="3"/>
</dbReference>
<evidence type="ECO:0000256" key="7">
    <source>
        <dbReference type="ARBA" id="ARBA00023136"/>
    </source>
</evidence>
<comment type="subcellular location">
    <subcellularLocation>
        <location evidence="1">Membrane</location>
    </subcellularLocation>
</comment>
<keyword evidence="2 10" id="KW-0812">Transmembrane</keyword>
<keyword evidence="5" id="KW-0130">Cell adhesion</keyword>
<feature type="compositionally biased region" description="Polar residues" evidence="9">
    <location>
        <begin position="518"/>
        <end position="532"/>
    </location>
</feature>
<feature type="compositionally biased region" description="Low complexity" evidence="9">
    <location>
        <begin position="498"/>
        <end position="517"/>
    </location>
</feature>
<name>A0A6P8QCM1_GEOSA</name>
<feature type="compositionally biased region" description="Polar residues" evidence="9">
    <location>
        <begin position="702"/>
        <end position="713"/>
    </location>
</feature>
<evidence type="ECO:0000259" key="12">
    <source>
        <dbReference type="PROSITE" id="PS50268"/>
    </source>
</evidence>
<feature type="region of interest" description="Disordered" evidence="9">
    <location>
        <begin position="796"/>
        <end position="867"/>
    </location>
</feature>
<keyword evidence="6 10" id="KW-1133">Transmembrane helix</keyword>
<feature type="compositionally biased region" description="Low complexity" evidence="9">
    <location>
        <begin position="535"/>
        <end position="547"/>
    </location>
</feature>
<feature type="compositionally biased region" description="Polar residues" evidence="9">
    <location>
        <begin position="601"/>
        <end position="615"/>
    </location>
</feature>
<dbReference type="GO" id="GO:0007156">
    <property type="term" value="P:homophilic cell adhesion via plasma membrane adhesion molecules"/>
    <property type="evidence" value="ECO:0007669"/>
    <property type="project" value="InterPro"/>
</dbReference>
<feature type="transmembrane region" description="Helical" evidence="10">
    <location>
        <begin position="669"/>
        <end position="692"/>
    </location>
</feature>
<sequence>MSRTLHTHTMVAISAHPAMFLLLLLTIAPALAQPGTDCWANNADVKIEENNPPGYVVTTLHTNPGYNLSISLGDHSKEFAINWPNLILTESLDYEALVDKVLLVDLQCTRGSITVKTIIIIVEIMDVNDEVPRFSQTEIIRNVSEDTKVNSSIGLPIYAEDPDKNVIFYVVNGSVEALNHLTLMSTNNPTIIVRQALDYDQIKSLQLLLYARDTELPGANNHTATATIHVNILDADTKPPWFQPCTFPNGNSKICINNGYESWVNISEQASGALVLQPGPLLAIDGDTGINEAIIYEIINGNQKDIFSIDNVSGNITMRKAAFTLGTIILQVMASQVNDPLKYALTSVQIHVIEQSNFPPHFQSSHYQGMVPVLAESGSLVMEYGSSSKPLRVFAMDDDFPDKLNPAITYNVQDSSEFRITRDGFVLTNAMLNSATTIAFLVKAVDEKNAQEATTNVSVAVTPFTSPDASTTIATTKQAPDSISSTLLPGTLSKTTRNPSDTTTKTSETNNNSTGSTLKPQRTTWTSTNTGKPATGISSGSLTTTSRVPPPPVSSISTTKLSGTKQTTTNTGKPATGISSSSLTTTSRVPPPPVSSISTTKLSGTKPPSTINTGKPATGIPSGSLVTTTHVPPPPVSFISTTKGSGTKQTTIDTGKPATVQFEYTAMDMAALGSSLAVLLFICVIIVAFLTFKLYGKPKATGTDNRSWNTNEKGNFDTDDEESDHNGVAGLNLAFEDVEFSTKEEVLNVSSQPELEEKGSSEATLSYQESQEELDTDSEKNMKSILTKERRTDEGYKAVWFQEDIKPETREEEDGEDDEGVRVEEAEEEDEQDDSYDTAWEDHELLVNFSTQTVTDTDTDRNENTLM</sequence>
<dbReference type="InterPro" id="IPR002126">
    <property type="entry name" value="Cadherin-like_dom"/>
</dbReference>
<feature type="domain" description="Cadherin" evidence="12">
    <location>
        <begin position="135"/>
        <end position="242"/>
    </location>
</feature>
<dbReference type="InterPro" id="IPR050971">
    <property type="entry name" value="Cadherin-domain_protein"/>
</dbReference>
<dbReference type="GeneID" id="117352269"/>
<keyword evidence="4 8" id="KW-0106">Calcium</keyword>
<organism evidence="13 14">
    <name type="scientific">Geotrypetes seraphini</name>
    <name type="common">Gaboon caecilian</name>
    <name type="synonym">Caecilia seraphini</name>
    <dbReference type="NCBI Taxonomy" id="260995"/>
    <lineage>
        <taxon>Eukaryota</taxon>
        <taxon>Metazoa</taxon>
        <taxon>Chordata</taxon>
        <taxon>Craniata</taxon>
        <taxon>Vertebrata</taxon>
        <taxon>Euteleostomi</taxon>
        <taxon>Amphibia</taxon>
        <taxon>Gymnophiona</taxon>
        <taxon>Geotrypetes</taxon>
    </lineage>
</organism>
<dbReference type="PANTHER" id="PTHR24025">
    <property type="entry name" value="DESMOGLEIN FAMILY MEMBER"/>
    <property type="match status" value="1"/>
</dbReference>
<evidence type="ECO:0000256" key="11">
    <source>
        <dbReference type="SAM" id="SignalP"/>
    </source>
</evidence>
<evidence type="ECO:0000256" key="1">
    <source>
        <dbReference type="ARBA" id="ARBA00004370"/>
    </source>
</evidence>
<feature type="region of interest" description="Disordered" evidence="9">
    <location>
        <begin position="745"/>
        <end position="782"/>
    </location>
</feature>
<dbReference type="CDD" id="cd11304">
    <property type="entry name" value="Cadherin_repeat"/>
    <property type="match status" value="3"/>
</dbReference>
<feature type="signal peptide" evidence="11">
    <location>
        <begin position="1"/>
        <end position="32"/>
    </location>
</feature>
<gene>
    <name evidence="14" type="primary">CDHR5</name>
</gene>
<reference evidence="14" key="1">
    <citation type="submission" date="2025-08" db="UniProtKB">
        <authorList>
            <consortium name="RefSeq"/>
        </authorList>
    </citation>
    <scope>IDENTIFICATION</scope>
</reference>
<dbReference type="SUPFAM" id="SSF49313">
    <property type="entry name" value="Cadherin-like"/>
    <property type="match status" value="2"/>
</dbReference>
<accession>A0A6P8QCM1</accession>
<evidence type="ECO:0000256" key="9">
    <source>
        <dbReference type="SAM" id="MobiDB-lite"/>
    </source>
</evidence>
<evidence type="ECO:0000256" key="4">
    <source>
        <dbReference type="ARBA" id="ARBA00022837"/>
    </source>
</evidence>
<evidence type="ECO:0000313" key="14">
    <source>
        <dbReference type="RefSeq" id="XP_033784521.1"/>
    </source>
</evidence>
<dbReference type="RefSeq" id="XP_033784521.1">
    <property type="nucleotide sequence ID" value="XM_033928630.1"/>
</dbReference>
<protein>
    <submittedName>
        <fullName evidence="14">Cadherin-related family member 5 isoform X2</fullName>
    </submittedName>
</protein>
<feature type="compositionally biased region" description="Basic and acidic residues" evidence="9">
    <location>
        <begin position="858"/>
        <end position="867"/>
    </location>
</feature>
<feature type="compositionally biased region" description="Polar residues" evidence="9">
    <location>
        <begin position="463"/>
        <end position="497"/>
    </location>
</feature>
<keyword evidence="7 10" id="KW-0472">Membrane</keyword>
<dbReference type="PANTHER" id="PTHR24025:SF23">
    <property type="entry name" value="NEURAL-CADHERIN"/>
    <property type="match status" value="1"/>
</dbReference>
<dbReference type="AlphaFoldDB" id="A0A6P8QCM1"/>
<dbReference type="GO" id="GO:0005911">
    <property type="term" value="C:cell-cell junction"/>
    <property type="evidence" value="ECO:0007669"/>
    <property type="project" value="TreeGrafter"/>
</dbReference>
<evidence type="ECO:0000313" key="13">
    <source>
        <dbReference type="Proteomes" id="UP000515159"/>
    </source>
</evidence>
<dbReference type="Gene3D" id="2.60.40.60">
    <property type="entry name" value="Cadherins"/>
    <property type="match status" value="4"/>
</dbReference>
<evidence type="ECO:0000256" key="2">
    <source>
        <dbReference type="ARBA" id="ARBA00022692"/>
    </source>
</evidence>
<feature type="chain" id="PRO_5028071058" evidence="11">
    <location>
        <begin position="33"/>
        <end position="867"/>
    </location>
</feature>
<feature type="region of interest" description="Disordered" evidence="9">
    <location>
        <begin position="463"/>
        <end position="619"/>
    </location>
</feature>
<evidence type="ECO:0000256" key="10">
    <source>
        <dbReference type="SAM" id="Phobius"/>
    </source>
</evidence>
<evidence type="ECO:0000256" key="3">
    <source>
        <dbReference type="ARBA" id="ARBA00022737"/>
    </source>
</evidence>
<dbReference type="CTD" id="53841"/>
<proteinExistence type="predicted"/>
<keyword evidence="11" id="KW-0732">Signal</keyword>